<evidence type="ECO:0000259" key="13">
    <source>
        <dbReference type="SMART" id="SM00865"/>
    </source>
</evidence>
<dbReference type="PRINTS" id="PR00423">
    <property type="entry name" value="CELLDVISFTSZ"/>
</dbReference>
<dbReference type="Proteomes" id="UP000237968">
    <property type="component" value="Unassembled WGS sequence"/>
</dbReference>
<reference evidence="14 15" key="1">
    <citation type="submission" date="2018-03" db="EMBL/GenBank/DDBJ databases">
        <title>Draft Genome Sequences of the Obligatory Marine Myxobacteria Enhygromyxa salina SWB005.</title>
        <authorList>
            <person name="Poehlein A."/>
            <person name="Moghaddam J.A."/>
            <person name="Harms H."/>
            <person name="Alanjari M."/>
            <person name="Koenig G.M."/>
            <person name="Daniel R."/>
            <person name="Schaeberle T.F."/>
        </authorList>
    </citation>
    <scope>NUCLEOTIDE SEQUENCE [LARGE SCALE GENOMIC DNA]</scope>
    <source>
        <strain evidence="14 15">SWB005</strain>
    </source>
</reference>
<dbReference type="PANTHER" id="PTHR30314:SF3">
    <property type="entry name" value="MITOCHONDRIAL DIVISION PROTEIN FSZA"/>
    <property type="match status" value="1"/>
</dbReference>
<dbReference type="Gene3D" id="3.30.1330.20">
    <property type="entry name" value="Tubulin/FtsZ, C-terminal domain"/>
    <property type="match status" value="1"/>
</dbReference>
<dbReference type="PROSITE" id="PS01134">
    <property type="entry name" value="FTSZ_1"/>
    <property type="match status" value="1"/>
</dbReference>
<evidence type="ECO:0000256" key="8">
    <source>
        <dbReference type="HAMAP-Rule" id="MF_00909"/>
    </source>
</evidence>
<name>A0A2S9YI38_9BACT</name>
<evidence type="ECO:0000256" key="9">
    <source>
        <dbReference type="NCBIfam" id="TIGR00065"/>
    </source>
</evidence>
<keyword evidence="6 8" id="KW-0717">Septation</keyword>
<evidence type="ECO:0000256" key="7">
    <source>
        <dbReference type="ARBA" id="ARBA00023306"/>
    </source>
</evidence>
<dbReference type="InterPro" id="IPR036525">
    <property type="entry name" value="Tubulin/FtsZ_GTPase_sf"/>
</dbReference>
<dbReference type="GO" id="GO:0032153">
    <property type="term" value="C:cell division site"/>
    <property type="evidence" value="ECO:0007669"/>
    <property type="project" value="UniProtKB-UniRule"/>
</dbReference>
<dbReference type="SUPFAM" id="SSF55307">
    <property type="entry name" value="Tubulin C-terminal domain-like"/>
    <property type="match status" value="1"/>
</dbReference>
<keyword evidence="5 8" id="KW-0342">GTP-binding</keyword>
<feature type="compositionally biased region" description="Low complexity" evidence="11">
    <location>
        <begin position="405"/>
        <end position="415"/>
    </location>
</feature>
<keyword evidence="7 8" id="KW-0131">Cell cycle</keyword>
<keyword evidence="15" id="KW-1185">Reference proteome</keyword>
<evidence type="ECO:0000256" key="2">
    <source>
        <dbReference type="ARBA" id="ARBA00022490"/>
    </source>
</evidence>
<evidence type="ECO:0000313" key="15">
    <source>
        <dbReference type="Proteomes" id="UP000237968"/>
    </source>
</evidence>
<dbReference type="InterPro" id="IPR024757">
    <property type="entry name" value="FtsZ_C"/>
</dbReference>
<feature type="domain" description="Tubulin/FtsZ 2-layer sandwich" evidence="13">
    <location>
        <begin position="209"/>
        <end position="327"/>
    </location>
</feature>
<evidence type="ECO:0000256" key="4">
    <source>
        <dbReference type="ARBA" id="ARBA00022741"/>
    </source>
</evidence>
<dbReference type="PROSITE" id="PS01135">
    <property type="entry name" value="FTSZ_2"/>
    <property type="match status" value="1"/>
</dbReference>
<dbReference type="NCBIfam" id="TIGR00065">
    <property type="entry name" value="ftsZ"/>
    <property type="match status" value="1"/>
</dbReference>
<dbReference type="PANTHER" id="PTHR30314">
    <property type="entry name" value="CELL DIVISION PROTEIN FTSZ-RELATED"/>
    <property type="match status" value="1"/>
</dbReference>
<dbReference type="OrthoDB" id="9813375at2"/>
<dbReference type="RefSeq" id="WP_106390001.1">
    <property type="nucleotide sequence ID" value="NZ_PVNK01000025.1"/>
</dbReference>
<feature type="binding site" evidence="8">
    <location>
        <position position="141"/>
    </location>
    <ligand>
        <name>GTP</name>
        <dbReference type="ChEBI" id="CHEBI:37565"/>
    </ligand>
</feature>
<feature type="domain" description="Tubulin/FtsZ GTPase" evidence="12">
    <location>
        <begin position="15"/>
        <end position="207"/>
    </location>
</feature>
<dbReference type="Pfam" id="PF00091">
    <property type="entry name" value="Tubulin"/>
    <property type="match status" value="1"/>
</dbReference>
<feature type="binding site" evidence="8">
    <location>
        <position position="145"/>
    </location>
    <ligand>
        <name>GTP</name>
        <dbReference type="ChEBI" id="CHEBI:37565"/>
    </ligand>
</feature>
<keyword evidence="3 8" id="KW-0132">Cell division</keyword>
<protein>
    <recommendedName>
        <fullName evidence="8 9">Cell division protein FtsZ</fullName>
    </recommendedName>
</protein>
<dbReference type="HAMAP" id="MF_00909">
    <property type="entry name" value="FtsZ"/>
    <property type="match status" value="1"/>
</dbReference>
<dbReference type="GO" id="GO:0003924">
    <property type="term" value="F:GTPase activity"/>
    <property type="evidence" value="ECO:0007669"/>
    <property type="project" value="UniProtKB-UniRule"/>
</dbReference>
<evidence type="ECO:0000256" key="11">
    <source>
        <dbReference type="SAM" id="MobiDB-lite"/>
    </source>
</evidence>
<evidence type="ECO:0000256" key="1">
    <source>
        <dbReference type="ARBA" id="ARBA00009690"/>
    </source>
</evidence>
<evidence type="ECO:0000256" key="5">
    <source>
        <dbReference type="ARBA" id="ARBA00023134"/>
    </source>
</evidence>
<feature type="binding site" evidence="8">
    <location>
        <begin position="23"/>
        <end position="27"/>
    </location>
    <ligand>
        <name>GTP</name>
        <dbReference type="ChEBI" id="CHEBI:37565"/>
    </ligand>
</feature>
<dbReference type="InterPro" id="IPR045061">
    <property type="entry name" value="FtsZ/CetZ"/>
</dbReference>
<comment type="function">
    <text evidence="8 10">Essential cell division protein that forms a contractile ring structure (Z ring) at the future cell division site. The regulation of the ring assembly controls the timing and the location of cell division. One of the functions of the FtsZ ring is to recruit other cell division proteins to the septum to produce a new cell wall between the dividing cells. Binds GTP and shows GTPase activity.</text>
</comment>
<dbReference type="Pfam" id="PF12327">
    <property type="entry name" value="FtsZ_C"/>
    <property type="match status" value="1"/>
</dbReference>
<dbReference type="AlphaFoldDB" id="A0A2S9YI38"/>
<dbReference type="Gene3D" id="3.40.50.1440">
    <property type="entry name" value="Tubulin/FtsZ, GTPase domain"/>
    <property type="match status" value="1"/>
</dbReference>
<evidence type="ECO:0000256" key="10">
    <source>
        <dbReference type="RuleBase" id="RU000631"/>
    </source>
</evidence>
<feature type="region of interest" description="Disordered" evidence="11">
    <location>
        <begin position="376"/>
        <end position="461"/>
    </location>
</feature>
<dbReference type="GO" id="GO:0043093">
    <property type="term" value="P:FtsZ-dependent cytokinesis"/>
    <property type="evidence" value="ECO:0007669"/>
    <property type="project" value="UniProtKB-UniRule"/>
</dbReference>
<evidence type="ECO:0000256" key="3">
    <source>
        <dbReference type="ARBA" id="ARBA00022618"/>
    </source>
</evidence>
<comment type="subcellular location">
    <subcellularLocation>
        <location evidence="8">Cytoplasm</location>
    </subcellularLocation>
    <text evidence="8">Assembles at midcell at the inner surface of the cytoplasmic membrane.</text>
</comment>
<dbReference type="InterPro" id="IPR018316">
    <property type="entry name" value="Tubulin/FtsZ_2-layer-sand-dom"/>
</dbReference>
<evidence type="ECO:0000259" key="12">
    <source>
        <dbReference type="SMART" id="SM00864"/>
    </source>
</evidence>
<evidence type="ECO:0000256" key="6">
    <source>
        <dbReference type="ARBA" id="ARBA00023210"/>
    </source>
</evidence>
<dbReference type="InterPro" id="IPR008280">
    <property type="entry name" value="Tub_FtsZ_C"/>
</dbReference>
<keyword evidence="4 8" id="KW-0547">Nucleotide-binding</keyword>
<dbReference type="CDD" id="cd02201">
    <property type="entry name" value="FtsZ_type1"/>
    <property type="match status" value="1"/>
</dbReference>
<dbReference type="InterPro" id="IPR020805">
    <property type="entry name" value="Cell_div_FtsZ_CS"/>
</dbReference>
<dbReference type="FunFam" id="3.40.50.1440:FF:000023">
    <property type="entry name" value="Cell division protein FtsZ"/>
    <property type="match status" value="1"/>
</dbReference>
<dbReference type="GO" id="GO:0000917">
    <property type="term" value="P:division septum assembly"/>
    <property type="evidence" value="ECO:0007669"/>
    <property type="project" value="UniProtKB-KW"/>
</dbReference>
<keyword evidence="2 8" id="KW-0963">Cytoplasm</keyword>
<dbReference type="SUPFAM" id="SSF52490">
    <property type="entry name" value="Tubulin nucleotide-binding domain-like"/>
    <property type="match status" value="1"/>
</dbReference>
<dbReference type="GO" id="GO:0005737">
    <property type="term" value="C:cytoplasm"/>
    <property type="evidence" value="ECO:0007669"/>
    <property type="project" value="UniProtKB-SubCell"/>
</dbReference>
<dbReference type="SMART" id="SM00864">
    <property type="entry name" value="Tubulin"/>
    <property type="match status" value="1"/>
</dbReference>
<proteinExistence type="inferred from homology"/>
<dbReference type="GO" id="GO:0005525">
    <property type="term" value="F:GTP binding"/>
    <property type="evidence" value="ECO:0007669"/>
    <property type="project" value="UniProtKB-UniRule"/>
</dbReference>
<evidence type="ECO:0000313" key="14">
    <source>
        <dbReference type="EMBL" id="PRQ04774.1"/>
    </source>
</evidence>
<sequence length="461" mass="48267">MAHFELEDAFNDQARIKVIGVGGAGGNAVNTMITAKVPGVEFIAANTDVQALERNLAPVSMQLGRRVTRGLGAGANPERGREAALESVNEIGEMLEGADMVFVTAGMGGGTGTGAAPIIAQVARECGALTVGVVTKPFSFEGKRRMKFAQMGIERLEQAVDTLITIPNDRLLHVTSANTSLMDAFGLADEVLQHATQGVSDLITVPGIINVDFADVRTIMASQGRALMGMGVAGDEGRAVAAAQQAINSPLLEDVTIQGAKGILMNITSGPNLRLHEVEEAASMIMEAAHEDCNIIFGAVVDPNMGDALRITVIATGFDQHEPAEEVLGNAIAAHAHRVRRQSQQQVQMPMPGMGPVVGMGGMPQQSAPPVLGASLQRKPKREPTPQPSLNPMFGGAGQSQTRGQAPQAAPAQVQESGPYPRNPGVSGGWSRGDVSGTNDPREVPAFLRRRNEGDGGGYVR</sequence>
<dbReference type="InterPro" id="IPR037103">
    <property type="entry name" value="Tubulin/FtsZ-like_C"/>
</dbReference>
<comment type="similarity">
    <text evidence="1 8 10">Belongs to the FtsZ family.</text>
</comment>
<organism evidence="14 15">
    <name type="scientific">Enhygromyxa salina</name>
    <dbReference type="NCBI Taxonomy" id="215803"/>
    <lineage>
        <taxon>Bacteria</taxon>
        <taxon>Pseudomonadati</taxon>
        <taxon>Myxococcota</taxon>
        <taxon>Polyangia</taxon>
        <taxon>Nannocystales</taxon>
        <taxon>Nannocystaceae</taxon>
        <taxon>Enhygromyxa</taxon>
    </lineage>
</organism>
<feature type="binding site" evidence="8">
    <location>
        <begin position="110"/>
        <end position="112"/>
    </location>
    <ligand>
        <name>GTP</name>
        <dbReference type="ChEBI" id="CHEBI:37565"/>
    </ligand>
</feature>
<dbReference type="GO" id="GO:0051258">
    <property type="term" value="P:protein polymerization"/>
    <property type="evidence" value="ECO:0007669"/>
    <property type="project" value="UniProtKB-UniRule"/>
</dbReference>
<gene>
    <name evidence="8 14" type="primary">ftsZ</name>
    <name evidence="14" type="ORF">ENSA5_05390</name>
</gene>
<accession>A0A2S9YI38</accession>
<comment type="caution">
    <text evidence="14">The sequence shown here is derived from an EMBL/GenBank/DDBJ whole genome shotgun (WGS) entry which is preliminary data.</text>
</comment>
<dbReference type="EMBL" id="PVNK01000025">
    <property type="protein sequence ID" value="PRQ04774.1"/>
    <property type="molecule type" value="Genomic_DNA"/>
</dbReference>
<feature type="binding site" evidence="8">
    <location>
        <position position="189"/>
    </location>
    <ligand>
        <name>GTP</name>
        <dbReference type="ChEBI" id="CHEBI:37565"/>
    </ligand>
</feature>
<dbReference type="SMART" id="SM00865">
    <property type="entry name" value="Tubulin_C"/>
    <property type="match status" value="1"/>
</dbReference>
<comment type="subunit">
    <text evidence="8">Homodimer. Polymerizes to form a dynamic ring structure in a strictly GTP-dependent manner. Interacts directly with several other division proteins.</text>
</comment>
<dbReference type="InterPro" id="IPR003008">
    <property type="entry name" value="Tubulin_FtsZ_GTPase"/>
</dbReference>
<dbReference type="InterPro" id="IPR000158">
    <property type="entry name" value="Cell_div_FtsZ"/>
</dbReference>